<dbReference type="EMBL" id="LSYV01000946">
    <property type="protein sequence ID" value="KXZ41031.1"/>
    <property type="molecule type" value="Genomic_DNA"/>
</dbReference>
<evidence type="ECO:0000313" key="2">
    <source>
        <dbReference type="EMBL" id="KXZ41031.1"/>
    </source>
</evidence>
<sequence>MSEASARMHLRDYVADHDINVAIKMMVHSFIGSQKFTVQQTLERKFARYLTLPADYHALLISLLRGALRAAQREAAAGGATRDAQVKISGRVLEDKAREHEIADLSSLYSSAMFRSCGFAYDRANNVITYTST</sequence>
<keyword evidence="3" id="KW-1185">Reference proteome</keyword>
<dbReference type="OrthoDB" id="844at2759"/>
<accession>A0A150FTT4</accession>
<dbReference type="Proteomes" id="UP000075714">
    <property type="component" value="Unassembled WGS sequence"/>
</dbReference>
<dbReference type="Gene3D" id="3.40.50.300">
    <property type="entry name" value="P-loop containing nucleotide triphosphate hydrolases"/>
    <property type="match status" value="1"/>
</dbReference>
<evidence type="ECO:0000313" key="3">
    <source>
        <dbReference type="Proteomes" id="UP000075714"/>
    </source>
</evidence>
<dbReference type="InterPro" id="IPR027417">
    <property type="entry name" value="P-loop_NTPase"/>
</dbReference>
<comment type="caution">
    <text evidence="2">The sequence shown here is derived from an EMBL/GenBank/DDBJ whole genome shotgun (WGS) entry which is preliminary data.</text>
</comment>
<reference evidence="3" key="1">
    <citation type="journal article" date="2016" name="Nat. Commun.">
        <title>The Gonium pectorale genome demonstrates co-option of cell cycle regulation during the evolution of multicellularity.</title>
        <authorList>
            <person name="Hanschen E.R."/>
            <person name="Marriage T.N."/>
            <person name="Ferris P.J."/>
            <person name="Hamaji T."/>
            <person name="Toyoda A."/>
            <person name="Fujiyama A."/>
            <person name="Neme R."/>
            <person name="Noguchi H."/>
            <person name="Minakuchi Y."/>
            <person name="Suzuki M."/>
            <person name="Kawai-Toyooka H."/>
            <person name="Smith D.R."/>
            <person name="Sparks H."/>
            <person name="Anderson J."/>
            <person name="Bakaric R."/>
            <person name="Luria V."/>
            <person name="Karger A."/>
            <person name="Kirschner M.W."/>
            <person name="Durand P.M."/>
            <person name="Michod R.E."/>
            <person name="Nozaki H."/>
            <person name="Olson B.J."/>
        </authorList>
    </citation>
    <scope>NUCLEOTIDE SEQUENCE [LARGE SCALE GENOMIC DNA]</scope>
    <source>
        <strain evidence="3">NIES-2863</strain>
    </source>
</reference>
<feature type="domain" description="DNA replication licensing factor MCM2-like winged-helix" evidence="1">
    <location>
        <begin position="55"/>
        <end position="128"/>
    </location>
</feature>
<dbReference type="STRING" id="33097.A0A150FTT4"/>
<organism evidence="2 3">
    <name type="scientific">Gonium pectorale</name>
    <name type="common">Green alga</name>
    <dbReference type="NCBI Taxonomy" id="33097"/>
    <lineage>
        <taxon>Eukaryota</taxon>
        <taxon>Viridiplantae</taxon>
        <taxon>Chlorophyta</taxon>
        <taxon>core chlorophytes</taxon>
        <taxon>Chlorophyceae</taxon>
        <taxon>CS clade</taxon>
        <taxon>Chlamydomonadales</taxon>
        <taxon>Volvocaceae</taxon>
        <taxon>Gonium</taxon>
    </lineage>
</organism>
<protein>
    <recommendedName>
        <fullName evidence="1">DNA replication licensing factor MCM2-like winged-helix domain-containing protein</fullName>
    </recommendedName>
</protein>
<gene>
    <name evidence="2" type="ORF">GPECTOR_950g209</name>
</gene>
<proteinExistence type="predicted"/>
<dbReference type="InterPro" id="IPR059098">
    <property type="entry name" value="WHD_MCM2"/>
</dbReference>
<dbReference type="Pfam" id="PF23669">
    <property type="entry name" value="WHD_MCM2"/>
    <property type="match status" value="1"/>
</dbReference>
<evidence type="ECO:0000259" key="1">
    <source>
        <dbReference type="Pfam" id="PF23669"/>
    </source>
</evidence>
<dbReference type="AlphaFoldDB" id="A0A150FTT4"/>
<name>A0A150FTT4_GONPE</name>